<sequence>MVQNFEKTFADPTINSSACTGFTSNKASSLYPSLPKEPTAPSASVPGLDFGKNRRAPGPPRELTPTNNAVPYLGTKLSTLEIKAHKEPTVPIEETKNLNELVRKNLKHHQQITELRLEEKSLQPIDRQHMENLVQDLRVARKCIKNQDNYKNTINILLGVLREQAGKSHKEKSMLLTENENHDLNDEFICAICKDRKREIIFLPCCHMISCQECASKVEDCSICRAKITEKAKIFK</sequence>
<evidence type="ECO:0000256" key="4">
    <source>
        <dbReference type="SAM" id="MobiDB-lite"/>
    </source>
</evidence>
<name>A0A914DEU8_9BILA</name>
<evidence type="ECO:0000313" key="6">
    <source>
        <dbReference type="Proteomes" id="UP000887540"/>
    </source>
</evidence>
<keyword evidence="1 3" id="KW-0863">Zinc-finger</keyword>
<dbReference type="WBParaSite" id="ACRNAN_scaffold2527.g25620.t1">
    <property type="protein sequence ID" value="ACRNAN_scaffold2527.g25620.t1"/>
    <property type="gene ID" value="ACRNAN_scaffold2527.g25620"/>
</dbReference>
<keyword evidence="2" id="KW-0862">Zinc</keyword>
<evidence type="ECO:0000256" key="3">
    <source>
        <dbReference type="PROSITE-ProRule" id="PRU00175"/>
    </source>
</evidence>
<accession>A0A914DEU8</accession>
<keyword evidence="1 3" id="KW-0479">Metal-binding</keyword>
<organism evidence="6 7">
    <name type="scientific">Acrobeloides nanus</name>
    <dbReference type="NCBI Taxonomy" id="290746"/>
    <lineage>
        <taxon>Eukaryota</taxon>
        <taxon>Metazoa</taxon>
        <taxon>Ecdysozoa</taxon>
        <taxon>Nematoda</taxon>
        <taxon>Chromadorea</taxon>
        <taxon>Rhabditida</taxon>
        <taxon>Tylenchina</taxon>
        <taxon>Cephalobomorpha</taxon>
        <taxon>Cephaloboidea</taxon>
        <taxon>Cephalobidae</taxon>
        <taxon>Acrobeloides</taxon>
    </lineage>
</organism>
<evidence type="ECO:0000256" key="2">
    <source>
        <dbReference type="ARBA" id="ARBA00022833"/>
    </source>
</evidence>
<dbReference type="InterPro" id="IPR013083">
    <property type="entry name" value="Znf_RING/FYVE/PHD"/>
</dbReference>
<evidence type="ECO:0000259" key="5">
    <source>
        <dbReference type="PROSITE" id="PS50089"/>
    </source>
</evidence>
<dbReference type="Pfam" id="PF13920">
    <property type="entry name" value="zf-C3HC4_3"/>
    <property type="match status" value="1"/>
</dbReference>
<keyword evidence="6" id="KW-1185">Reference proteome</keyword>
<protein>
    <submittedName>
        <fullName evidence="7">RING-type domain-containing protein</fullName>
    </submittedName>
</protein>
<dbReference type="GO" id="GO:0008270">
    <property type="term" value="F:zinc ion binding"/>
    <property type="evidence" value="ECO:0007669"/>
    <property type="project" value="UniProtKB-KW"/>
</dbReference>
<dbReference type="Gene3D" id="3.30.40.10">
    <property type="entry name" value="Zinc/RING finger domain, C3HC4 (zinc finger)"/>
    <property type="match status" value="1"/>
</dbReference>
<dbReference type="InterPro" id="IPR050784">
    <property type="entry name" value="IAP"/>
</dbReference>
<evidence type="ECO:0000313" key="7">
    <source>
        <dbReference type="WBParaSite" id="ACRNAN_scaffold2527.g25620.t1"/>
    </source>
</evidence>
<dbReference type="Proteomes" id="UP000887540">
    <property type="component" value="Unplaced"/>
</dbReference>
<proteinExistence type="predicted"/>
<dbReference type="PROSITE" id="PS50089">
    <property type="entry name" value="ZF_RING_2"/>
    <property type="match status" value="1"/>
</dbReference>
<feature type="domain" description="RING-type" evidence="5">
    <location>
        <begin position="190"/>
        <end position="225"/>
    </location>
</feature>
<dbReference type="AlphaFoldDB" id="A0A914DEU8"/>
<reference evidence="7" key="1">
    <citation type="submission" date="2022-11" db="UniProtKB">
        <authorList>
            <consortium name="WormBaseParasite"/>
        </authorList>
    </citation>
    <scope>IDENTIFICATION</scope>
</reference>
<dbReference type="SUPFAM" id="SSF57850">
    <property type="entry name" value="RING/U-box"/>
    <property type="match status" value="1"/>
</dbReference>
<evidence type="ECO:0000256" key="1">
    <source>
        <dbReference type="ARBA" id="ARBA00022771"/>
    </source>
</evidence>
<dbReference type="PANTHER" id="PTHR10044">
    <property type="entry name" value="INHIBITOR OF APOPTOSIS"/>
    <property type="match status" value="1"/>
</dbReference>
<feature type="region of interest" description="Disordered" evidence="4">
    <location>
        <begin position="28"/>
        <end position="68"/>
    </location>
</feature>
<dbReference type="InterPro" id="IPR001841">
    <property type="entry name" value="Znf_RING"/>
</dbReference>